<proteinExistence type="predicted"/>
<evidence type="ECO:0008006" key="4">
    <source>
        <dbReference type="Google" id="ProtNLM"/>
    </source>
</evidence>
<dbReference type="AlphaFoldDB" id="A0A3M2LKL7"/>
<sequence>MKTAPIILAAGLVAGPVAAAAPAGAAVERTASYECSGLSSSLGRPAEAVGQNCEAAPGSPTRGRFEGRVKIAVPLLGSAHCRSVDLRDYPEKIVGHECTYEIGE</sequence>
<organism evidence="2 3">
    <name type="scientific">Actinomadura harenae</name>
    <dbReference type="NCBI Taxonomy" id="2483351"/>
    <lineage>
        <taxon>Bacteria</taxon>
        <taxon>Bacillati</taxon>
        <taxon>Actinomycetota</taxon>
        <taxon>Actinomycetes</taxon>
        <taxon>Streptosporangiales</taxon>
        <taxon>Thermomonosporaceae</taxon>
        <taxon>Actinomadura</taxon>
    </lineage>
</organism>
<comment type="caution">
    <text evidence="2">The sequence shown here is derived from an EMBL/GenBank/DDBJ whole genome shotgun (WGS) entry which is preliminary data.</text>
</comment>
<name>A0A3M2LKL7_9ACTN</name>
<protein>
    <recommendedName>
        <fullName evidence="4">Secreted protein</fullName>
    </recommendedName>
</protein>
<accession>A0A3M2LKL7</accession>
<dbReference type="Proteomes" id="UP000282674">
    <property type="component" value="Unassembled WGS sequence"/>
</dbReference>
<keyword evidence="3" id="KW-1185">Reference proteome</keyword>
<dbReference type="RefSeq" id="WP_122199358.1">
    <property type="nucleotide sequence ID" value="NZ_JBHSKC010000011.1"/>
</dbReference>
<evidence type="ECO:0000313" key="3">
    <source>
        <dbReference type="Proteomes" id="UP000282674"/>
    </source>
</evidence>
<feature type="signal peptide" evidence="1">
    <location>
        <begin position="1"/>
        <end position="19"/>
    </location>
</feature>
<keyword evidence="1" id="KW-0732">Signal</keyword>
<dbReference type="EMBL" id="RFFG01000132">
    <property type="protein sequence ID" value="RMI36575.1"/>
    <property type="molecule type" value="Genomic_DNA"/>
</dbReference>
<gene>
    <name evidence="2" type="ORF">EBO15_38260</name>
</gene>
<evidence type="ECO:0000313" key="2">
    <source>
        <dbReference type="EMBL" id="RMI36575.1"/>
    </source>
</evidence>
<feature type="chain" id="PRO_5039167332" description="Secreted protein" evidence="1">
    <location>
        <begin position="20"/>
        <end position="104"/>
    </location>
</feature>
<evidence type="ECO:0000256" key="1">
    <source>
        <dbReference type="SAM" id="SignalP"/>
    </source>
</evidence>
<reference evidence="2 3" key="1">
    <citation type="submission" date="2018-10" db="EMBL/GenBank/DDBJ databases">
        <title>Isolation from soil.</title>
        <authorList>
            <person name="Hu J."/>
        </authorList>
    </citation>
    <scope>NUCLEOTIDE SEQUENCE [LARGE SCALE GENOMIC DNA]</scope>
    <source>
        <strain evidence="2 3">NEAU-Ht49</strain>
    </source>
</reference>